<keyword evidence="1" id="KW-0863">Zinc-finger</keyword>
<keyword evidence="5" id="KW-1185">Reference proteome</keyword>
<keyword evidence="1" id="KW-0479">Metal-binding</keyword>
<accession>A0ABN9T2P9</accession>
<dbReference type="InterPro" id="IPR001841">
    <property type="entry name" value="Znf_RING"/>
</dbReference>
<comment type="caution">
    <text evidence="4">The sequence shown here is derived from an EMBL/GenBank/DDBJ whole genome shotgun (WGS) entry which is preliminary data.</text>
</comment>
<feature type="domain" description="RING-type" evidence="2">
    <location>
        <begin position="146"/>
        <end position="189"/>
    </location>
</feature>
<dbReference type="PROSITE" id="PS50106">
    <property type="entry name" value="PDZ"/>
    <property type="match status" value="1"/>
</dbReference>
<dbReference type="Gene3D" id="3.30.40.10">
    <property type="entry name" value="Zinc/RING finger domain, C3HC4 (zinc finger)"/>
    <property type="match status" value="1"/>
</dbReference>
<dbReference type="SMART" id="SM00184">
    <property type="entry name" value="RING"/>
    <property type="match status" value="1"/>
</dbReference>
<dbReference type="EMBL" id="CAUYUJ010014282">
    <property type="protein sequence ID" value="CAK0839258.1"/>
    <property type="molecule type" value="Genomic_DNA"/>
</dbReference>
<keyword evidence="1" id="KW-0862">Zinc</keyword>
<evidence type="ECO:0000313" key="5">
    <source>
        <dbReference type="Proteomes" id="UP001189429"/>
    </source>
</evidence>
<evidence type="ECO:0000259" key="2">
    <source>
        <dbReference type="PROSITE" id="PS50089"/>
    </source>
</evidence>
<protein>
    <recommendedName>
        <fullName evidence="6">RING-type E3 ubiquitin transferase</fullName>
    </recommendedName>
</protein>
<evidence type="ECO:0008006" key="6">
    <source>
        <dbReference type="Google" id="ProtNLM"/>
    </source>
</evidence>
<dbReference type="Pfam" id="PF13639">
    <property type="entry name" value="zf-RING_2"/>
    <property type="match status" value="1"/>
</dbReference>
<reference evidence="4" key="1">
    <citation type="submission" date="2023-10" db="EMBL/GenBank/DDBJ databases">
        <authorList>
            <person name="Chen Y."/>
            <person name="Shah S."/>
            <person name="Dougan E. K."/>
            <person name="Thang M."/>
            <person name="Chan C."/>
        </authorList>
    </citation>
    <scope>NUCLEOTIDE SEQUENCE [LARGE SCALE GENOMIC DNA]</scope>
</reference>
<gene>
    <name evidence="4" type="ORF">PCOR1329_LOCUS34982</name>
</gene>
<dbReference type="PANTHER" id="PTHR22765:SF416">
    <property type="entry name" value="E3 UBIQUITIN-PROTEIN LIGASE GODZILLA"/>
    <property type="match status" value="1"/>
</dbReference>
<evidence type="ECO:0000313" key="4">
    <source>
        <dbReference type="EMBL" id="CAK0839258.1"/>
    </source>
</evidence>
<dbReference type="PROSITE" id="PS50089">
    <property type="entry name" value="ZF_RING_2"/>
    <property type="match status" value="1"/>
</dbReference>
<sequence length="193" mass="20644">MGCTEGRDVVPERCGCDGSELTKVTLEKGGCNRAFGARVVDTETKDVGLLIVRVTAGGALSKWNAVNPSMAIGPGDSIVEANGLTEPWAIMEEMARVVKVHMVVRRAPPGGKALLAQCKVTSQSLQTTALVLKQSVQACDVSVDTCAICLEDVEADERIAGLKCGHGFHHRCLMRWLGRRETASCPLCREAVH</sequence>
<evidence type="ECO:0000256" key="1">
    <source>
        <dbReference type="PROSITE-ProRule" id="PRU00175"/>
    </source>
</evidence>
<evidence type="ECO:0000259" key="3">
    <source>
        <dbReference type="PROSITE" id="PS50106"/>
    </source>
</evidence>
<name>A0ABN9T2P9_9DINO</name>
<dbReference type="Proteomes" id="UP001189429">
    <property type="component" value="Unassembled WGS sequence"/>
</dbReference>
<organism evidence="4 5">
    <name type="scientific">Prorocentrum cordatum</name>
    <dbReference type="NCBI Taxonomy" id="2364126"/>
    <lineage>
        <taxon>Eukaryota</taxon>
        <taxon>Sar</taxon>
        <taxon>Alveolata</taxon>
        <taxon>Dinophyceae</taxon>
        <taxon>Prorocentrales</taxon>
        <taxon>Prorocentraceae</taxon>
        <taxon>Prorocentrum</taxon>
    </lineage>
</organism>
<feature type="domain" description="PDZ" evidence="3">
    <location>
        <begin position="23"/>
        <end position="83"/>
    </location>
</feature>
<dbReference type="SUPFAM" id="SSF57850">
    <property type="entry name" value="RING/U-box"/>
    <property type="match status" value="1"/>
</dbReference>
<proteinExistence type="predicted"/>
<dbReference type="PANTHER" id="PTHR22765">
    <property type="entry name" value="RING FINGER AND PROTEASE ASSOCIATED DOMAIN-CONTAINING"/>
    <property type="match status" value="1"/>
</dbReference>
<dbReference type="InterPro" id="IPR051826">
    <property type="entry name" value="E3_ubiquitin-ligase_domain"/>
</dbReference>
<dbReference type="SUPFAM" id="SSF50156">
    <property type="entry name" value="PDZ domain-like"/>
    <property type="match status" value="1"/>
</dbReference>
<dbReference type="InterPro" id="IPR001478">
    <property type="entry name" value="PDZ"/>
</dbReference>
<dbReference type="InterPro" id="IPR013083">
    <property type="entry name" value="Znf_RING/FYVE/PHD"/>
</dbReference>
<dbReference type="InterPro" id="IPR036034">
    <property type="entry name" value="PDZ_sf"/>
</dbReference>